<proteinExistence type="predicted"/>
<protein>
    <submittedName>
        <fullName evidence="2">Uncharacterized protein</fullName>
    </submittedName>
</protein>
<name>A0ABR0E364_ZASCE</name>
<comment type="caution">
    <text evidence="2">The sequence shown here is derived from an EMBL/GenBank/DDBJ whole genome shotgun (WGS) entry which is preliminary data.</text>
</comment>
<sequence>MAIKMANEKIEAKVLAAEKSFYEDLEAAKQKSASSAKTTTPKPLPFHDTTKSYWAVMAFFTTLAIISAVSVLTVVRSRFAFPLLLFVDVWAAFMMNEFFRGFLGQNHATRATCTGVALIAVILASTVVVEFVVGE</sequence>
<keyword evidence="1" id="KW-0472">Membrane</keyword>
<feature type="transmembrane region" description="Helical" evidence="1">
    <location>
        <begin position="52"/>
        <end position="73"/>
    </location>
</feature>
<feature type="transmembrane region" description="Helical" evidence="1">
    <location>
        <begin position="111"/>
        <end position="133"/>
    </location>
</feature>
<evidence type="ECO:0000313" key="2">
    <source>
        <dbReference type="EMBL" id="KAK4495568.1"/>
    </source>
</evidence>
<accession>A0ABR0E364</accession>
<keyword evidence="1" id="KW-0812">Transmembrane</keyword>
<reference evidence="2 3" key="1">
    <citation type="journal article" date="2023" name="G3 (Bethesda)">
        <title>A chromosome-level genome assembly of Zasmidium syzygii isolated from banana leaves.</title>
        <authorList>
            <person name="van Westerhoven A.C."/>
            <person name="Mehrabi R."/>
            <person name="Talebi R."/>
            <person name="Steentjes M.B.F."/>
            <person name="Corcolon B."/>
            <person name="Chong P.A."/>
            <person name="Kema G.H.J."/>
            <person name="Seidl M.F."/>
        </authorList>
    </citation>
    <scope>NUCLEOTIDE SEQUENCE [LARGE SCALE GENOMIC DNA]</scope>
    <source>
        <strain evidence="2 3">P124</strain>
    </source>
</reference>
<organism evidence="2 3">
    <name type="scientific">Zasmidium cellare</name>
    <name type="common">Wine cellar mold</name>
    <name type="synonym">Racodium cellare</name>
    <dbReference type="NCBI Taxonomy" id="395010"/>
    <lineage>
        <taxon>Eukaryota</taxon>
        <taxon>Fungi</taxon>
        <taxon>Dikarya</taxon>
        <taxon>Ascomycota</taxon>
        <taxon>Pezizomycotina</taxon>
        <taxon>Dothideomycetes</taxon>
        <taxon>Dothideomycetidae</taxon>
        <taxon>Mycosphaerellales</taxon>
        <taxon>Mycosphaerellaceae</taxon>
        <taxon>Zasmidium</taxon>
    </lineage>
</organism>
<evidence type="ECO:0000256" key="1">
    <source>
        <dbReference type="SAM" id="Phobius"/>
    </source>
</evidence>
<dbReference type="Proteomes" id="UP001305779">
    <property type="component" value="Unassembled WGS sequence"/>
</dbReference>
<dbReference type="EMBL" id="JAXOVC010000011">
    <property type="protein sequence ID" value="KAK4495568.1"/>
    <property type="molecule type" value="Genomic_DNA"/>
</dbReference>
<keyword evidence="1" id="KW-1133">Transmembrane helix</keyword>
<evidence type="ECO:0000313" key="3">
    <source>
        <dbReference type="Proteomes" id="UP001305779"/>
    </source>
</evidence>
<gene>
    <name evidence="2" type="ORF">PRZ48_012836</name>
</gene>
<keyword evidence="3" id="KW-1185">Reference proteome</keyword>
<feature type="transmembrane region" description="Helical" evidence="1">
    <location>
        <begin position="79"/>
        <end position="99"/>
    </location>
</feature>